<dbReference type="EMBL" id="ADVR01000112">
    <property type="protein sequence ID" value="EFO79509.1"/>
    <property type="molecule type" value="Genomic_DNA"/>
</dbReference>
<comment type="subunit">
    <text evidence="9 10">Homohexamer. Organized in a ring with a central cavity.</text>
</comment>
<dbReference type="Pfam" id="PF22667">
    <property type="entry name" value="Lon_lid"/>
    <property type="match status" value="1"/>
</dbReference>
<proteinExistence type="evidence at transcript level"/>
<evidence type="ECO:0000256" key="11">
    <source>
        <dbReference type="PIRSR" id="PIRSR001174-1"/>
    </source>
</evidence>
<dbReference type="NCBIfam" id="TIGR00763">
    <property type="entry name" value="lon"/>
    <property type="match status" value="1"/>
</dbReference>
<dbReference type="InterPro" id="IPR003593">
    <property type="entry name" value="AAA+_ATPase"/>
</dbReference>
<evidence type="ECO:0000313" key="17">
    <source>
        <dbReference type="EMBL" id="EFO79509.1"/>
    </source>
</evidence>
<dbReference type="InterPro" id="IPR008268">
    <property type="entry name" value="Peptidase_S16_AS"/>
</dbReference>
<evidence type="ECO:0000256" key="8">
    <source>
        <dbReference type="ARBA" id="ARBA00023016"/>
    </source>
</evidence>
<dbReference type="SUPFAM" id="SSF52540">
    <property type="entry name" value="P-loop containing nucleoside triphosphate hydrolases"/>
    <property type="match status" value="1"/>
</dbReference>
<keyword evidence="7 9" id="KW-0067">ATP-binding</keyword>
<dbReference type="SUPFAM" id="SSF88697">
    <property type="entry name" value="PUA domain-like"/>
    <property type="match status" value="1"/>
</dbReference>
<dbReference type="GO" id="GO:0004176">
    <property type="term" value="F:ATP-dependent peptidase activity"/>
    <property type="evidence" value="ECO:0007669"/>
    <property type="project" value="UniProtKB-UniRule"/>
</dbReference>
<evidence type="ECO:0000256" key="12">
    <source>
        <dbReference type="PIRSR" id="PIRSR001174-2"/>
    </source>
</evidence>
<evidence type="ECO:0000313" key="18">
    <source>
        <dbReference type="Proteomes" id="UP000054010"/>
    </source>
</evidence>
<evidence type="ECO:0000259" key="16">
    <source>
        <dbReference type="PROSITE" id="PS51787"/>
    </source>
</evidence>
<dbReference type="InterPro" id="IPR027543">
    <property type="entry name" value="Lon_bac"/>
</dbReference>
<feature type="active site" evidence="9 11">
    <location>
        <position position="708"/>
    </location>
</feature>
<keyword evidence="6 9" id="KW-0720">Serine protease</keyword>
<dbReference type="Proteomes" id="UP000054010">
    <property type="component" value="Unassembled WGS sequence"/>
</dbReference>
<dbReference type="InterPro" id="IPR027417">
    <property type="entry name" value="P-loop_NTPase"/>
</dbReference>
<dbReference type="EC" id="3.4.21.53" evidence="9 10"/>
<dbReference type="InterPro" id="IPR014721">
    <property type="entry name" value="Ribsml_uS5_D2-typ_fold_subgr"/>
</dbReference>
<evidence type="ECO:0000256" key="14">
    <source>
        <dbReference type="RuleBase" id="RU000591"/>
    </source>
</evidence>
<protein>
    <recommendedName>
        <fullName evidence="9 10">Lon protease</fullName>
        <ecNumber evidence="9 10">3.4.21.53</ecNumber>
    </recommendedName>
    <alternativeName>
        <fullName evidence="9">ATP-dependent protease La</fullName>
    </alternativeName>
</protein>
<dbReference type="GO" id="GO:0005737">
    <property type="term" value="C:cytoplasm"/>
    <property type="evidence" value="ECO:0007669"/>
    <property type="project" value="UniProtKB-SubCell"/>
</dbReference>
<evidence type="ECO:0000256" key="13">
    <source>
        <dbReference type="PROSITE-ProRule" id="PRU01122"/>
    </source>
</evidence>
<accession>E1IH34</accession>
<feature type="active site" evidence="9 11">
    <location>
        <position position="751"/>
    </location>
</feature>
<organism evidence="17 18">
    <name type="scientific">Oscillochloris trichoides DG-6</name>
    <dbReference type="NCBI Taxonomy" id="765420"/>
    <lineage>
        <taxon>Bacteria</taxon>
        <taxon>Bacillati</taxon>
        <taxon>Chloroflexota</taxon>
        <taxon>Chloroflexia</taxon>
        <taxon>Chloroflexales</taxon>
        <taxon>Chloroflexineae</taxon>
        <taxon>Oscillochloridaceae</taxon>
        <taxon>Oscillochloris</taxon>
    </lineage>
</organism>
<dbReference type="Gene3D" id="1.20.5.5270">
    <property type="match status" value="1"/>
</dbReference>
<evidence type="ECO:0000256" key="4">
    <source>
        <dbReference type="ARBA" id="ARBA00022741"/>
    </source>
</evidence>
<dbReference type="PROSITE" id="PS51787">
    <property type="entry name" value="LON_N"/>
    <property type="match status" value="1"/>
</dbReference>
<dbReference type="STRING" id="765420.OSCT_2635"/>
<sequence>MSDELRPSHEPAMLNNSDLEPAAKDERFLPLVVLGEMVIMPHMTIPLQVPQGKSYRAMERAWDEDHEVLLIFVRENELEGYKSSQAQQLPPTGVIARLEEFAKLPDGTARVILEGLHRAVIHQAVQIQPFYRVSCLPVHDSDVDGMEIQALMDTVKQQVDEFVDHLGEVPQEAIQFVHRIDRPGHLADIVTWGPAFDFRDRLDILNTLDPVARLRKANMVLARQLELLKLRAKIQQDTKEVLDQSQREYFLREQMRVIRRELGEDDDSDDPIDELRRKVAELKAPDYVKNQALHEIKRLAQQGMNSPEAGVIRTYLDWLLNLPWAEEDHGEISIVEAQKVLDQDHFGLERVKERILEFLAVRKLAGNKMRSPILCFVGPPGVGKTSLGRSIARSLNRQFIRTSLGGVRDEAEIRGHRRTYIGAMPGRVIQGMKSVKSNSPVYILDEVDKVGTDFRGDPTSALLEVLDPEQNNTFSDHYLEIPFDLSKVIFIATANQLEPIPGPLRDRMEIIEIGGYTEDEKLGIARGFLVPKQREFHGLQPEQLEITDGAVLKLVREYTREAGVRNLERELATLCRKVARKVASATEPGAESGPERYVIDTDDVATYLGPERFTFGLAEERDEIGVATGVAWTSTGGDILSIEVLPVKGKGGLLLTGQLGDVMKESAQAAVSYVRSKADQLGIDTNYFEEHNIHIHIPEGAVPKDGPSAGITLTTALISAMTGQPVRRDVAMTGEVTLRGKVLAIGGLKEKTLAAHRAGIRTFILPKENAKDIVELPEKVRQDLNLIPVTSMDEVLQIALTHPAVEVIKPVATV</sequence>
<keyword evidence="18" id="KW-1185">Reference proteome</keyword>
<dbReference type="Gene3D" id="1.20.58.1480">
    <property type="match status" value="1"/>
</dbReference>
<dbReference type="InterPro" id="IPR027065">
    <property type="entry name" value="Lon_Prtase"/>
</dbReference>
<dbReference type="eggNOG" id="COG0466">
    <property type="taxonomic scope" value="Bacteria"/>
</dbReference>
<dbReference type="HAMAP" id="MF_01973">
    <property type="entry name" value="lon_bact"/>
    <property type="match status" value="1"/>
</dbReference>
<evidence type="ECO:0000256" key="6">
    <source>
        <dbReference type="ARBA" id="ARBA00022825"/>
    </source>
</evidence>
<comment type="caution">
    <text evidence="17">The sequence shown here is derived from an EMBL/GenBank/DDBJ whole genome shotgun (WGS) entry which is preliminary data.</text>
</comment>
<dbReference type="PROSITE" id="PS51786">
    <property type="entry name" value="LON_PROTEOLYTIC"/>
    <property type="match status" value="1"/>
</dbReference>
<keyword evidence="3 9" id="KW-0645">Protease</keyword>
<dbReference type="Pfam" id="PF00004">
    <property type="entry name" value="AAA"/>
    <property type="match status" value="1"/>
</dbReference>
<dbReference type="InterPro" id="IPR003959">
    <property type="entry name" value="ATPase_AAA_core"/>
</dbReference>
<dbReference type="MEROPS" id="S16.001"/>
<dbReference type="SMART" id="SM00464">
    <property type="entry name" value="LON"/>
    <property type="match status" value="1"/>
</dbReference>
<dbReference type="GO" id="GO:0016887">
    <property type="term" value="F:ATP hydrolysis activity"/>
    <property type="evidence" value="ECO:0007669"/>
    <property type="project" value="UniProtKB-UniRule"/>
</dbReference>
<keyword evidence="4 9" id="KW-0547">Nucleotide-binding</keyword>
<dbReference type="GO" id="GO:0004252">
    <property type="term" value="F:serine-type endopeptidase activity"/>
    <property type="evidence" value="ECO:0007669"/>
    <property type="project" value="UniProtKB-UniRule"/>
</dbReference>
<dbReference type="GO" id="GO:0034605">
    <property type="term" value="P:cellular response to heat"/>
    <property type="evidence" value="ECO:0007669"/>
    <property type="project" value="UniProtKB-UniRule"/>
</dbReference>
<evidence type="ECO:0000256" key="3">
    <source>
        <dbReference type="ARBA" id="ARBA00022670"/>
    </source>
</evidence>
<comment type="function">
    <text evidence="9">ATP-dependent serine protease that mediates the selective degradation of mutant and abnormal proteins as well as certain short-lived regulatory proteins. Required for cellular homeostasis and for survival from DNA damage and developmental changes induced by stress. Degrades polypeptides processively to yield small peptide fragments that are 5 to 10 amino acids long. Binds to DNA in a double-stranded, site-specific manner.</text>
</comment>
<comment type="induction">
    <text evidence="9">By heat shock.</text>
</comment>
<comment type="subcellular location">
    <subcellularLocation>
        <location evidence="1 9 10">Cytoplasm</location>
    </subcellularLocation>
</comment>
<dbReference type="Pfam" id="PF05362">
    <property type="entry name" value="Lon_C"/>
    <property type="match status" value="1"/>
</dbReference>
<dbReference type="Gene3D" id="3.40.50.300">
    <property type="entry name" value="P-loop containing nucleotide triphosphate hydrolases"/>
    <property type="match status" value="1"/>
</dbReference>
<keyword evidence="2 9" id="KW-0963">Cytoplasm</keyword>
<dbReference type="Gene3D" id="1.10.8.60">
    <property type="match status" value="1"/>
</dbReference>
<comment type="catalytic activity">
    <reaction evidence="9 10 13">
        <text>Hydrolysis of proteins in presence of ATP.</text>
        <dbReference type="EC" id="3.4.21.53"/>
    </reaction>
</comment>
<dbReference type="GO" id="GO:0005524">
    <property type="term" value="F:ATP binding"/>
    <property type="evidence" value="ECO:0007669"/>
    <property type="project" value="UniProtKB-UniRule"/>
</dbReference>
<dbReference type="InterPro" id="IPR008269">
    <property type="entry name" value="Lon_proteolytic"/>
</dbReference>
<gene>
    <name evidence="9" type="primary">lon</name>
    <name evidence="17" type="ORF">OSCT_2635</name>
</gene>
<dbReference type="SMART" id="SM00382">
    <property type="entry name" value="AAA"/>
    <property type="match status" value="1"/>
</dbReference>
<dbReference type="CDD" id="cd19500">
    <property type="entry name" value="RecA-like_Lon"/>
    <property type="match status" value="1"/>
</dbReference>
<keyword evidence="8 9" id="KW-0346">Stress response</keyword>
<dbReference type="Pfam" id="PF02190">
    <property type="entry name" value="LON_substr_bdg"/>
    <property type="match status" value="1"/>
</dbReference>
<dbReference type="GO" id="GO:0006515">
    <property type="term" value="P:protein quality control for misfolded or incompletely synthesized proteins"/>
    <property type="evidence" value="ECO:0007669"/>
    <property type="project" value="UniProtKB-UniRule"/>
</dbReference>
<comment type="similarity">
    <text evidence="9 10 13 14">Belongs to the peptidase S16 family.</text>
</comment>
<name>E1IH34_9CHLR</name>
<evidence type="ECO:0000256" key="10">
    <source>
        <dbReference type="PIRNR" id="PIRNR001174"/>
    </source>
</evidence>
<dbReference type="InterPro" id="IPR020568">
    <property type="entry name" value="Ribosomal_Su5_D2-typ_SF"/>
</dbReference>
<dbReference type="FunFam" id="3.40.50.300:FF:000382">
    <property type="entry name" value="Lon protease homolog 2, peroxisomal"/>
    <property type="match status" value="1"/>
</dbReference>
<keyword evidence="5 9" id="KW-0378">Hydrolase</keyword>
<dbReference type="GO" id="GO:0043565">
    <property type="term" value="F:sequence-specific DNA binding"/>
    <property type="evidence" value="ECO:0007669"/>
    <property type="project" value="UniProtKB-UniRule"/>
</dbReference>
<feature type="domain" description="Lon proteolytic" evidence="15">
    <location>
        <begin position="621"/>
        <end position="802"/>
    </location>
</feature>
<feature type="binding site" evidence="9 12">
    <location>
        <begin position="378"/>
        <end position="385"/>
    </location>
    <ligand>
        <name>ATP</name>
        <dbReference type="ChEBI" id="CHEBI:30616"/>
    </ligand>
</feature>
<dbReference type="PIRSF" id="PIRSF001174">
    <property type="entry name" value="Lon_proteas"/>
    <property type="match status" value="1"/>
</dbReference>
<evidence type="ECO:0000256" key="2">
    <source>
        <dbReference type="ARBA" id="ARBA00022490"/>
    </source>
</evidence>
<dbReference type="Gene3D" id="3.30.230.10">
    <property type="match status" value="1"/>
</dbReference>
<dbReference type="HOGENOM" id="CLU_004109_4_3_0"/>
<evidence type="ECO:0000256" key="5">
    <source>
        <dbReference type="ARBA" id="ARBA00022801"/>
    </source>
</evidence>
<evidence type="ECO:0000259" key="15">
    <source>
        <dbReference type="PROSITE" id="PS51786"/>
    </source>
</evidence>
<dbReference type="PANTHER" id="PTHR10046">
    <property type="entry name" value="ATP DEPENDENT LON PROTEASE FAMILY MEMBER"/>
    <property type="match status" value="1"/>
</dbReference>
<dbReference type="Gene3D" id="2.30.130.40">
    <property type="entry name" value="LON domain-like"/>
    <property type="match status" value="1"/>
</dbReference>
<evidence type="ECO:0000256" key="1">
    <source>
        <dbReference type="ARBA" id="ARBA00004496"/>
    </source>
</evidence>
<dbReference type="InterPro" id="IPR004815">
    <property type="entry name" value="Lon_bac/euk-typ"/>
</dbReference>
<evidence type="ECO:0000256" key="7">
    <source>
        <dbReference type="ARBA" id="ARBA00022840"/>
    </source>
</evidence>
<dbReference type="InterPro" id="IPR003111">
    <property type="entry name" value="Lon_prtase_N"/>
</dbReference>
<dbReference type="AlphaFoldDB" id="E1IH34"/>
<dbReference type="InterPro" id="IPR054594">
    <property type="entry name" value="Lon_lid"/>
</dbReference>
<dbReference type="InterPro" id="IPR015947">
    <property type="entry name" value="PUA-like_sf"/>
</dbReference>
<reference evidence="17 18" key="1">
    <citation type="journal article" date="2011" name="J. Bacteriol.">
        <title>Draft genome sequence of the anoxygenic filamentous phototrophic bacterium Oscillochloris trichoides subsp. DG-6.</title>
        <authorList>
            <person name="Kuznetsov B.B."/>
            <person name="Ivanovsky R.N."/>
            <person name="Keppen O.I."/>
            <person name="Sukhacheva M.V."/>
            <person name="Bumazhkin B.K."/>
            <person name="Patutina E.O."/>
            <person name="Beletsky A.V."/>
            <person name="Mardanov A.V."/>
            <person name="Baslerov R.V."/>
            <person name="Panteleeva A.N."/>
            <person name="Kolganova T.V."/>
            <person name="Ravin N.V."/>
            <person name="Skryabin K.G."/>
        </authorList>
    </citation>
    <scope>NUCLEOTIDE SEQUENCE [LARGE SCALE GENOMIC DNA]</scope>
    <source>
        <strain evidence="17 18">DG-6</strain>
    </source>
</reference>
<evidence type="ECO:0000256" key="9">
    <source>
        <dbReference type="HAMAP-Rule" id="MF_01973"/>
    </source>
</evidence>
<dbReference type="InterPro" id="IPR046336">
    <property type="entry name" value="Lon_prtase_N_sf"/>
</dbReference>
<dbReference type="SUPFAM" id="SSF54211">
    <property type="entry name" value="Ribosomal protein S5 domain 2-like"/>
    <property type="match status" value="1"/>
</dbReference>
<dbReference type="PRINTS" id="PR00830">
    <property type="entry name" value="ENDOLAPTASE"/>
</dbReference>
<dbReference type="PROSITE" id="PS01046">
    <property type="entry name" value="LON_SER"/>
    <property type="match status" value="1"/>
</dbReference>
<feature type="domain" description="Lon N-terminal" evidence="16">
    <location>
        <begin position="29"/>
        <end position="225"/>
    </location>
</feature>